<accession>A0ABD7PJG5</accession>
<organism evidence="2 3">
    <name type="scientific">Rhizobium leguminosarum</name>
    <dbReference type="NCBI Taxonomy" id="384"/>
    <lineage>
        <taxon>Bacteria</taxon>
        <taxon>Pseudomonadati</taxon>
        <taxon>Pseudomonadota</taxon>
        <taxon>Alphaproteobacteria</taxon>
        <taxon>Hyphomicrobiales</taxon>
        <taxon>Rhizobiaceae</taxon>
        <taxon>Rhizobium/Agrobacterium group</taxon>
        <taxon>Rhizobium</taxon>
    </lineage>
</organism>
<dbReference type="EMBL" id="SIPS01000002">
    <property type="protein sequence ID" value="TAW24961.1"/>
    <property type="molecule type" value="Genomic_DNA"/>
</dbReference>
<name>A0ABD7PJG5_RHILE</name>
<sequence>MIERRMSHPAADIIPKKFHGPRNGSYRDRIQKDRFMQLTSPRAICGLKRVHLFNLIAGSFEDVWPGKARGAA</sequence>
<evidence type="ECO:0000313" key="3">
    <source>
        <dbReference type="Proteomes" id="UP000292036"/>
    </source>
</evidence>
<evidence type="ECO:0000256" key="1">
    <source>
        <dbReference type="SAM" id="MobiDB-lite"/>
    </source>
</evidence>
<dbReference type="AlphaFoldDB" id="A0ABD7PJG5"/>
<reference evidence="2 3" key="1">
    <citation type="submission" date="2019-02" db="EMBL/GenBank/DDBJ databases">
        <title>The genomic architecture of introgression among sibling species of bacteria.</title>
        <authorList>
            <person name="Cavassim M.I.A."/>
            <person name="Moeskjaer S."/>
            <person name="Moslemi C."/>
            <person name="Fields B."/>
            <person name="Bachmann A."/>
            <person name="Vilhjalmsson B."/>
            <person name="Schierup M.H."/>
            <person name="Young J.P.W."/>
            <person name="Andersen S.U."/>
        </authorList>
    </citation>
    <scope>NUCLEOTIDE SEQUENCE [LARGE SCALE GENOMIC DNA]</scope>
    <source>
        <strain evidence="2 3">SM151B</strain>
        <plasmid evidence="2">pSM151B_Rh01</plasmid>
    </source>
</reference>
<dbReference type="RefSeq" id="WP_130727960.1">
    <property type="nucleotide sequence ID" value="NZ_SINY01000007.1"/>
</dbReference>
<protein>
    <submittedName>
        <fullName evidence="2">Uncharacterized protein</fullName>
    </submittedName>
</protein>
<evidence type="ECO:0000313" key="2">
    <source>
        <dbReference type="EMBL" id="TAW24961.1"/>
    </source>
</evidence>
<comment type="caution">
    <text evidence="2">The sequence shown here is derived from an EMBL/GenBank/DDBJ whole genome shotgun (WGS) entry which is preliminary data.</text>
</comment>
<keyword evidence="2" id="KW-0614">Plasmid</keyword>
<dbReference type="Proteomes" id="UP000292036">
    <property type="component" value="Unassembled WGS sequence"/>
</dbReference>
<proteinExistence type="predicted"/>
<feature type="region of interest" description="Disordered" evidence="1">
    <location>
        <begin position="1"/>
        <end position="26"/>
    </location>
</feature>
<gene>
    <name evidence="2" type="ORF">ELI19_25985</name>
</gene>
<geneLocation type="plasmid" evidence="2">
    <name>pSM151B_Rh01</name>
</geneLocation>